<protein>
    <recommendedName>
        <fullName evidence="3">HAD family hydrolase</fullName>
    </recommendedName>
</protein>
<dbReference type="SFLD" id="SFLDS00003">
    <property type="entry name" value="Haloacid_Dehalogenase"/>
    <property type="match status" value="1"/>
</dbReference>
<dbReference type="GO" id="GO:0006281">
    <property type="term" value="P:DNA repair"/>
    <property type="evidence" value="ECO:0007669"/>
    <property type="project" value="TreeGrafter"/>
</dbReference>
<dbReference type="Gene3D" id="3.40.50.1000">
    <property type="entry name" value="HAD superfamily/HAD-like"/>
    <property type="match status" value="1"/>
</dbReference>
<evidence type="ECO:0000313" key="1">
    <source>
        <dbReference type="EMBL" id="PIU99797.1"/>
    </source>
</evidence>
<organism evidence="1 2">
    <name type="scientific">Candidatus Tagabacteria bacterium CG03_land_8_20_14_0_80_41_22</name>
    <dbReference type="NCBI Taxonomy" id="1975020"/>
    <lineage>
        <taxon>Bacteria</taxon>
        <taxon>Candidatus Tagaibacteriota</taxon>
    </lineage>
</organism>
<dbReference type="GO" id="GO:0005829">
    <property type="term" value="C:cytosol"/>
    <property type="evidence" value="ECO:0007669"/>
    <property type="project" value="TreeGrafter"/>
</dbReference>
<dbReference type="SUPFAM" id="SSF56784">
    <property type="entry name" value="HAD-like"/>
    <property type="match status" value="1"/>
</dbReference>
<dbReference type="GO" id="GO:0008967">
    <property type="term" value="F:phosphoglycolate phosphatase activity"/>
    <property type="evidence" value="ECO:0007669"/>
    <property type="project" value="TreeGrafter"/>
</dbReference>
<accession>A0A2M7B9I8</accession>
<proteinExistence type="predicted"/>
<dbReference type="InterPro" id="IPR036412">
    <property type="entry name" value="HAD-like_sf"/>
</dbReference>
<dbReference type="InterPro" id="IPR023198">
    <property type="entry name" value="PGP-like_dom2"/>
</dbReference>
<dbReference type="InterPro" id="IPR041492">
    <property type="entry name" value="HAD_2"/>
</dbReference>
<dbReference type="Pfam" id="PF13419">
    <property type="entry name" value="HAD_2"/>
    <property type="match status" value="1"/>
</dbReference>
<dbReference type="Proteomes" id="UP000228561">
    <property type="component" value="Unassembled WGS sequence"/>
</dbReference>
<dbReference type="InterPro" id="IPR023214">
    <property type="entry name" value="HAD_sf"/>
</dbReference>
<dbReference type="InterPro" id="IPR050155">
    <property type="entry name" value="HAD-like_hydrolase_sf"/>
</dbReference>
<reference evidence="2" key="1">
    <citation type="submission" date="2017-09" db="EMBL/GenBank/DDBJ databases">
        <title>Depth-based differentiation of microbial function through sediment-hosted aquifers and enrichment of novel symbionts in the deep terrestrial subsurface.</title>
        <authorList>
            <person name="Probst A.J."/>
            <person name="Ladd B."/>
            <person name="Jarett J.K."/>
            <person name="Geller-Mcgrath D.E."/>
            <person name="Sieber C.M.K."/>
            <person name="Emerson J.B."/>
            <person name="Anantharaman K."/>
            <person name="Thomas B.C."/>
            <person name="Malmstrom R."/>
            <person name="Stieglmeier M."/>
            <person name="Klingl A."/>
            <person name="Woyke T."/>
            <person name="Ryan C.M."/>
            <person name="Banfield J.F."/>
        </authorList>
    </citation>
    <scope>NUCLEOTIDE SEQUENCE [LARGE SCALE GENOMIC DNA]</scope>
</reference>
<dbReference type="AlphaFoldDB" id="A0A2M7B9I8"/>
<dbReference type="InterPro" id="IPR006439">
    <property type="entry name" value="HAD-SF_hydro_IA"/>
</dbReference>
<name>A0A2M7B9I8_9BACT</name>
<dbReference type="PANTHER" id="PTHR43434">
    <property type="entry name" value="PHOSPHOGLYCOLATE PHOSPHATASE"/>
    <property type="match status" value="1"/>
</dbReference>
<evidence type="ECO:0008006" key="3">
    <source>
        <dbReference type="Google" id="ProtNLM"/>
    </source>
</evidence>
<gene>
    <name evidence="1" type="ORF">COS58_00065</name>
</gene>
<evidence type="ECO:0000313" key="2">
    <source>
        <dbReference type="Proteomes" id="UP000228561"/>
    </source>
</evidence>
<sequence length="206" mass="23870">MLIIFDLDGVLLGASWRGLFEAYKEMISAAGKDYRKYFTTFREFKEWWSPDWQENIGKIGIREKDLGEAHENFYRIYNSYAYLFAWSSKVVCELAKSHQLSIFTNRHSSSARTLIKPISRHFACIIGGEDVRRLKPDPEGIYRILSILEKEEENTLMIGDMPEDIIAGKLAGIKTGAVKWGLGDWKNLLAENPDYTFEKYKDLLRI</sequence>
<dbReference type="SFLD" id="SFLDG01129">
    <property type="entry name" value="C1.5:_HAD__Beta-PGM__Phosphata"/>
    <property type="match status" value="1"/>
</dbReference>
<comment type="caution">
    <text evidence="1">The sequence shown here is derived from an EMBL/GenBank/DDBJ whole genome shotgun (WGS) entry which is preliminary data.</text>
</comment>
<dbReference type="NCBIfam" id="TIGR01549">
    <property type="entry name" value="HAD-SF-IA-v1"/>
    <property type="match status" value="1"/>
</dbReference>
<dbReference type="PANTHER" id="PTHR43434:SF1">
    <property type="entry name" value="PHOSPHOGLYCOLATE PHOSPHATASE"/>
    <property type="match status" value="1"/>
</dbReference>
<dbReference type="EMBL" id="PEVG01000002">
    <property type="protein sequence ID" value="PIU99797.1"/>
    <property type="molecule type" value="Genomic_DNA"/>
</dbReference>
<dbReference type="Gene3D" id="1.10.150.240">
    <property type="entry name" value="Putative phosphatase, domain 2"/>
    <property type="match status" value="1"/>
</dbReference>